<keyword evidence="12 15" id="KW-0503">Monooxygenase</keyword>
<protein>
    <recommendedName>
        <fullName evidence="18">Cytochrome P450</fullName>
    </recommendedName>
</protein>
<evidence type="ECO:0000256" key="9">
    <source>
        <dbReference type="ARBA" id="ARBA00022848"/>
    </source>
</evidence>
<feature type="non-terminal residue" evidence="16">
    <location>
        <position position="181"/>
    </location>
</feature>
<dbReference type="PANTHER" id="PTHR24291:SF189">
    <property type="entry name" value="CYTOCHROME P450 4C3-RELATED"/>
    <property type="match status" value="1"/>
</dbReference>
<keyword evidence="10 15" id="KW-0560">Oxidoreductase</keyword>
<dbReference type="GO" id="GO:0005506">
    <property type="term" value="F:iron ion binding"/>
    <property type="evidence" value="ECO:0007669"/>
    <property type="project" value="InterPro"/>
</dbReference>
<keyword evidence="6 14" id="KW-0349">Heme</keyword>
<evidence type="ECO:0000256" key="3">
    <source>
        <dbReference type="ARBA" id="ARBA00004174"/>
    </source>
</evidence>
<proteinExistence type="inferred from homology"/>
<keyword evidence="7 14" id="KW-0479">Metal-binding</keyword>
<evidence type="ECO:0000256" key="12">
    <source>
        <dbReference type="ARBA" id="ARBA00023033"/>
    </source>
</evidence>
<dbReference type="AlphaFoldDB" id="A0AAV8W8A9"/>
<dbReference type="InterPro" id="IPR036396">
    <property type="entry name" value="Cyt_P450_sf"/>
</dbReference>
<dbReference type="InterPro" id="IPR001128">
    <property type="entry name" value="Cyt_P450"/>
</dbReference>
<evidence type="ECO:0000256" key="15">
    <source>
        <dbReference type="RuleBase" id="RU000461"/>
    </source>
</evidence>
<evidence type="ECO:0008006" key="18">
    <source>
        <dbReference type="Google" id="ProtNLM"/>
    </source>
</evidence>
<name>A0AAV8W8A9_9CUCU</name>
<dbReference type="InterPro" id="IPR050196">
    <property type="entry name" value="Cytochrome_P450_Monoox"/>
</dbReference>
<dbReference type="InterPro" id="IPR002401">
    <property type="entry name" value="Cyt_P450_E_grp-I"/>
</dbReference>
<evidence type="ECO:0000256" key="10">
    <source>
        <dbReference type="ARBA" id="ARBA00023002"/>
    </source>
</evidence>
<evidence type="ECO:0000256" key="6">
    <source>
        <dbReference type="ARBA" id="ARBA00022617"/>
    </source>
</evidence>
<evidence type="ECO:0000256" key="4">
    <source>
        <dbReference type="ARBA" id="ARBA00004406"/>
    </source>
</evidence>
<dbReference type="Proteomes" id="UP001159042">
    <property type="component" value="Unassembled WGS sequence"/>
</dbReference>
<keyword evidence="8" id="KW-0256">Endoplasmic reticulum</keyword>
<dbReference type="PROSITE" id="PS00086">
    <property type="entry name" value="CYTOCHROME_P450"/>
    <property type="match status" value="1"/>
</dbReference>
<evidence type="ECO:0000256" key="5">
    <source>
        <dbReference type="ARBA" id="ARBA00010617"/>
    </source>
</evidence>
<comment type="subcellular location">
    <subcellularLocation>
        <location evidence="4">Endoplasmic reticulum membrane</location>
        <topology evidence="4">Peripheral membrane protein</topology>
    </subcellularLocation>
    <subcellularLocation>
        <location evidence="3">Microsome membrane</location>
        <topology evidence="3">Peripheral membrane protein</topology>
    </subcellularLocation>
</comment>
<dbReference type="Gene3D" id="1.10.630.10">
    <property type="entry name" value="Cytochrome P450"/>
    <property type="match status" value="1"/>
</dbReference>
<dbReference type="SUPFAM" id="SSF48264">
    <property type="entry name" value="Cytochrome P450"/>
    <property type="match status" value="1"/>
</dbReference>
<dbReference type="GO" id="GO:0004497">
    <property type="term" value="F:monooxygenase activity"/>
    <property type="evidence" value="ECO:0007669"/>
    <property type="project" value="UniProtKB-KW"/>
</dbReference>
<dbReference type="GO" id="GO:0020037">
    <property type="term" value="F:heme binding"/>
    <property type="evidence" value="ECO:0007669"/>
    <property type="project" value="InterPro"/>
</dbReference>
<organism evidence="16 17">
    <name type="scientific">Exocentrus adspersus</name>
    <dbReference type="NCBI Taxonomy" id="1586481"/>
    <lineage>
        <taxon>Eukaryota</taxon>
        <taxon>Metazoa</taxon>
        <taxon>Ecdysozoa</taxon>
        <taxon>Arthropoda</taxon>
        <taxon>Hexapoda</taxon>
        <taxon>Insecta</taxon>
        <taxon>Pterygota</taxon>
        <taxon>Neoptera</taxon>
        <taxon>Endopterygota</taxon>
        <taxon>Coleoptera</taxon>
        <taxon>Polyphaga</taxon>
        <taxon>Cucujiformia</taxon>
        <taxon>Chrysomeloidea</taxon>
        <taxon>Cerambycidae</taxon>
        <taxon>Lamiinae</taxon>
        <taxon>Acanthocinini</taxon>
        <taxon>Exocentrus</taxon>
    </lineage>
</organism>
<comment type="similarity">
    <text evidence="5 15">Belongs to the cytochrome P450 family.</text>
</comment>
<dbReference type="EMBL" id="JANEYG010000006">
    <property type="protein sequence ID" value="KAJ8922883.1"/>
    <property type="molecule type" value="Genomic_DNA"/>
</dbReference>
<dbReference type="PRINTS" id="PR00463">
    <property type="entry name" value="EP450I"/>
</dbReference>
<evidence type="ECO:0000256" key="2">
    <source>
        <dbReference type="ARBA" id="ARBA00003690"/>
    </source>
</evidence>
<comment type="function">
    <text evidence="2">May be involved in the metabolism of insect hormones and in the breakdown of synthetic insecticides.</text>
</comment>
<evidence type="ECO:0000256" key="14">
    <source>
        <dbReference type="PIRSR" id="PIRSR602401-1"/>
    </source>
</evidence>
<keyword evidence="17" id="KW-1185">Reference proteome</keyword>
<gene>
    <name evidence="16" type="ORF">NQ315_007918</name>
</gene>
<keyword evidence="13" id="KW-0472">Membrane</keyword>
<feature type="binding site" description="axial binding residue" evidence="14">
    <location>
        <position position="143"/>
    </location>
    <ligand>
        <name>heme</name>
        <dbReference type="ChEBI" id="CHEBI:30413"/>
    </ligand>
    <ligandPart>
        <name>Fe</name>
        <dbReference type="ChEBI" id="CHEBI:18248"/>
    </ligandPart>
</feature>
<evidence type="ECO:0000256" key="7">
    <source>
        <dbReference type="ARBA" id="ARBA00022723"/>
    </source>
</evidence>
<comment type="cofactor">
    <cofactor evidence="1 14">
        <name>heme</name>
        <dbReference type="ChEBI" id="CHEBI:30413"/>
    </cofactor>
</comment>
<dbReference type="GO" id="GO:0005789">
    <property type="term" value="C:endoplasmic reticulum membrane"/>
    <property type="evidence" value="ECO:0007669"/>
    <property type="project" value="UniProtKB-SubCell"/>
</dbReference>
<evidence type="ECO:0000313" key="16">
    <source>
        <dbReference type="EMBL" id="KAJ8922883.1"/>
    </source>
</evidence>
<dbReference type="PRINTS" id="PR00385">
    <property type="entry name" value="P450"/>
</dbReference>
<comment type="caution">
    <text evidence="16">The sequence shown here is derived from an EMBL/GenBank/DDBJ whole genome shotgun (WGS) entry which is preliminary data.</text>
</comment>
<dbReference type="PANTHER" id="PTHR24291">
    <property type="entry name" value="CYTOCHROME P450 FAMILY 4"/>
    <property type="match status" value="1"/>
</dbReference>
<keyword evidence="11 14" id="KW-0408">Iron</keyword>
<accession>A0AAV8W8A9</accession>
<evidence type="ECO:0000256" key="1">
    <source>
        <dbReference type="ARBA" id="ARBA00001971"/>
    </source>
</evidence>
<dbReference type="GO" id="GO:0016705">
    <property type="term" value="F:oxidoreductase activity, acting on paired donors, with incorporation or reduction of molecular oxygen"/>
    <property type="evidence" value="ECO:0007669"/>
    <property type="project" value="InterPro"/>
</dbReference>
<evidence type="ECO:0000256" key="8">
    <source>
        <dbReference type="ARBA" id="ARBA00022824"/>
    </source>
</evidence>
<evidence type="ECO:0000256" key="11">
    <source>
        <dbReference type="ARBA" id="ARBA00023004"/>
    </source>
</evidence>
<dbReference type="Pfam" id="PF00067">
    <property type="entry name" value="p450"/>
    <property type="match status" value="1"/>
</dbReference>
<reference evidence="16 17" key="1">
    <citation type="journal article" date="2023" name="Insect Mol. Biol.">
        <title>Genome sequencing provides insights into the evolution of gene families encoding plant cell wall-degrading enzymes in longhorned beetles.</title>
        <authorList>
            <person name="Shin N.R."/>
            <person name="Okamura Y."/>
            <person name="Kirsch R."/>
            <person name="Pauchet Y."/>
        </authorList>
    </citation>
    <scope>NUCLEOTIDE SEQUENCE [LARGE SCALE GENOMIC DNA]</scope>
    <source>
        <strain evidence="16">EAD_L_NR</strain>
    </source>
</reference>
<keyword evidence="9" id="KW-0492">Microsome</keyword>
<evidence type="ECO:0000313" key="17">
    <source>
        <dbReference type="Proteomes" id="UP001159042"/>
    </source>
</evidence>
<evidence type="ECO:0000256" key="13">
    <source>
        <dbReference type="ARBA" id="ARBA00023136"/>
    </source>
</evidence>
<sequence>MFTYLQSNRHVWINLAHTFTLLGMNPEAQEKVYQEVKQSIGLDSPICYTDLPCLKYTERAIFEAMRLLPVTPAIERYASTDIDLGNKTIPAGTNVLVSVFNLHRSEAYWKNPLEYNPDRFLPEEVSERDPYAFIPFSGGPRNCIGMKYALMAMKTTVAHVIRNYEVKSSYKSVEDMKFTSL</sequence>
<dbReference type="InterPro" id="IPR017972">
    <property type="entry name" value="Cyt_P450_CS"/>
</dbReference>